<evidence type="ECO:0000256" key="6">
    <source>
        <dbReference type="ARBA" id="ARBA00022918"/>
    </source>
</evidence>
<dbReference type="AlphaFoldDB" id="A0A6D2J6N1"/>
<feature type="domain" description="Reverse transcriptase RNase H-like" evidence="7">
    <location>
        <begin position="18"/>
        <end position="119"/>
    </location>
</feature>
<keyword evidence="3" id="KW-0540">Nuclease</keyword>
<dbReference type="InterPro" id="IPR041588">
    <property type="entry name" value="Integrase_H2C2"/>
</dbReference>
<dbReference type="EMBL" id="CACVBM020001154">
    <property type="protein sequence ID" value="CAA7035240.1"/>
    <property type="molecule type" value="Genomic_DNA"/>
</dbReference>
<evidence type="ECO:0008006" key="11">
    <source>
        <dbReference type="Google" id="ProtNLM"/>
    </source>
</evidence>
<keyword evidence="6" id="KW-0695">RNA-directed DNA polymerase</keyword>
<dbReference type="InterPro" id="IPR043502">
    <property type="entry name" value="DNA/RNA_pol_sf"/>
</dbReference>
<evidence type="ECO:0000259" key="7">
    <source>
        <dbReference type="Pfam" id="PF17917"/>
    </source>
</evidence>
<dbReference type="Gene3D" id="3.10.20.370">
    <property type="match status" value="1"/>
</dbReference>
<evidence type="ECO:0000256" key="4">
    <source>
        <dbReference type="ARBA" id="ARBA00022759"/>
    </source>
</evidence>
<evidence type="ECO:0000259" key="8">
    <source>
        <dbReference type="Pfam" id="PF17921"/>
    </source>
</evidence>
<name>A0A6D2J6N1_9BRAS</name>
<evidence type="ECO:0000256" key="3">
    <source>
        <dbReference type="ARBA" id="ARBA00022722"/>
    </source>
</evidence>
<dbReference type="FunFam" id="3.10.20.370:FF:000001">
    <property type="entry name" value="Retrovirus-related Pol polyprotein from transposon 17.6-like protein"/>
    <property type="match status" value="1"/>
</dbReference>
<keyword evidence="2" id="KW-0548">Nucleotidyltransferase</keyword>
<dbReference type="Pfam" id="PF17917">
    <property type="entry name" value="RT_RNaseH"/>
    <property type="match status" value="1"/>
</dbReference>
<evidence type="ECO:0000256" key="1">
    <source>
        <dbReference type="ARBA" id="ARBA00022679"/>
    </source>
</evidence>
<dbReference type="GO" id="GO:0016787">
    <property type="term" value="F:hydrolase activity"/>
    <property type="evidence" value="ECO:0007669"/>
    <property type="project" value="UniProtKB-KW"/>
</dbReference>
<dbReference type="PANTHER" id="PTHR34072:SF44">
    <property type="entry name" value="RNA-DIRECTED DNA POLYMERASE"/>
    <property type="match status" value="1"/>
</dbReference>
<dbReference type="GO" id="GO:0003964">
    <property type="term" value="F:RNA-directed DNA polymerase activity"/>
    <property type="evidence" value="ECO:0007669"/>
    <property type="project" value="UniProtKB-KW"/>
</dbReference>
<evidence type="ECO:0000313" key="9">
    <source>
        <dbReference type="EMBL" id="CAA7035240.1"/>
    </source>
</evidence>
<dbReference type="Pfam" id="PF17921">
    <property type="entry name" value="Integrase_H2C2"/>
    <property type="match status" value="1"/>
</dbReference>
<keyword evidence="10" id="KW-1185">Reference proteome</keyword>
<evidence type="ECO:0000256" key="2">
    <source>
        <dbReference type="ARBA" id="ARBA00022695"/>
    </source>
</evidence>
<feature type="domain" description="Integrase zinc-binding" evidence="8">
    <location>
        <begin position="191"/>
        <end position="243"/>
    </location>
</feature>
<reference evidence="9" key="1">
    <citation type="submission" date="2020-01" db="EMBL/GenBank/DDBJ databases">
        <authorList>
            <person name="Mishra B."/>
        </authorList>
    </citation>
    <scope>NUCLEOTIDE SEQUENCE [LARGE SCALE GENOMIC DNA]</scope>
</reference>
<protein>
    <recommendedName>
        <fullName evidence="11">Reverse transcriptase RNase H-like domain-containing protein</fullName>
    </recommendedName>
</protein>
<keyword evidence="4" id="KW-0255">Endonuclease</keyword>
<proteinExistence type="predicted"/>
<gene>
    <name evidence="9" type="ORF">MERR_LOCUS22475</name>
</gene>
<dbReference type="PANTHER" id="PTHR34072">
    <property type="entry name" value="ENZYMATIC POLYPROTEIN-RELATED"/>
    <property type="match status" value="1"/>
</dbReference>
<comment type="caution">
    <text evidence="9">The sequence shown here is derived from an EMBL/GenBank/DDBJ whole genome shotgun (WGS) entry which is preliminary data.</text>
</comment>
<evidence type="ECO:0000313" key="10">
    <source>
        <dbReference type="Proteomes" id="UP000467841"/>
    </source>
</evidence>
<sequence length="243" mass="27659">MIKTALVTAPIVQAPNWDYPFEIMCDASDYAVGAVLGQRIDKKLHVIYYPSRTMDDAQGQYATTEKELLAVFFAFEKFRSYQVGSKVTVYTDHAALKNLLAKKDTKPRLLRWILLLPEFDLEILDKKGVENGVADHLSRMRVSEPAPIHDTLPEEQLLLVENLGKSVCLAERLEQLKAVEEREAPWRCIAQEEVEGILQHCHGSSYGGHFATFKMASKVLQAGFWWPSLFKDTHDFIARCDRC</sequence>
<keyword evidence="1" id="KW-0808">Transferase</keyword>
<dbReference type="Proteomes" id="UP000467841">
    <property type="component" value="Unassembled WGS sequence"/>
</dbReference>
<dbReference type="OrthoDB" id="10055717at2759"/>
<accession>A0A6D2J6N1</accession>
<dbReference type="SUPFAM" id="SSF56672">
    <property type="entry name" value="DNA/RNA polymerases"/>
    <property type="match status" value="1"/>
</dbReference>
<dbReference type="CDD" id="cd09274">
    <property type="entry name" value="RNase_HI_RT_Ty3"/>
    <property type="match status" value="1"/>
</dbReference>
<keyword evidence="5" id="KW-0378">Hydrolase</keyword>
<dbReference type="Gene3D" id="1.10.340.70">
    <property type="match status" value="1"/>
</dbReference>
<organism evidence="9 10">
    <name type="scientific">Microthlaspi erraticum</name>
    <dbReference type="NCBI Taxonomy" id="1685480"/>
    <lineage>
        <taxon>Eukaryota</taxon>
        <taxon>Viridiplantae</taxon>
        <taxon>Streptophyta</taxon>
        <taxon>Embryophyta</taxon>
        <taxon>Tracheophyta</taxon>
        <taxon>Spermatophyta</taxon>
        <taxon>Magnoliopsida</taxon>
        <taxon>eudicotyledons</taxon>
        <taxon>Gunneridae</taxon>
        <taxon>Pentapetalae</taxon>
        <taxon>rosids</taxon>
        <taxon>malvids</taxon>
        <taxon>Brassicales</taxon>
        <taxon>Brassicaceae</taxon>
        <taxon>Coluteocarpeae</taxon>
        <taxon>Microthlaspi</taxon>
    </lineage>
</organism>
<dbReference type="GO" id="GO:0004519">
    <property type="term" value="F:endonuclease activity"/>
    <property type="evidence" value="ECO:0007669"/>
    <property type="project" value="UniProtKB-KW"/>
</dbReference>
<evidence type="ECO:0000256" key="5">
    <source>
        <dbReference type="ARBA" id="ARBA00022801"/>
    </source>
</evidence>
<dbReference type="InterPro" id="IPR041373">
    <property type="entry name" value="RT_RNaseH"/>
</dbReference>